<reference evidence="4" key="3">
    <citation type="submission" date="2010-09" db="EMBL/GenBank/DDBJ databases">
        <title>Annotation of Gaeumannomyces graminis var. tritici R3-111a-1.</title>
        <authorList>
            <consortium name="The Broad Institute Genome Sequencing Platform"/>
            <person name="Ma L.-J."/>
            <person name="Dead R."/>
            <person name="Young S.K."/>
            <person name="Zeng Q."/>
            <person name="Gargeya S."/>
            <person name="Fitzgerald M."/>
            <person name="Haas B."/>
            <person name="Abouelleil A."/>
            <person name="Alvarado L."/>
            <person name="Arachchi H.M."/>
            <person name="Berlin A."/>
            <person name="Brown A."/>
            <person name="Chapman S.B."/>
            <person name="Chen Z."/>
            <person name="Dunbar C."/>
            <person name="Freedman E."/>
            <person name="Gearin G."/>
            <person name="Gellesch M."/>
            <person name="Goldberg J."/>
            <person name="Griggs A."/>
            <person name="Gujja S."/>
            <person name="Heiman D."/>
            <person name="Howarth C."/>
            <person name="Larson L."/>
            <person name="Lui A."/>
            <person name="MacDonald P.J.P."/>
            <person name="Mehta T."/>
            <person name="Montmayeur A."/>
            <person name="Murphy C."/>
            <person name="Neiman D."/>
            <person name="Pearson M."/>
            <person name="Priest M."/>
            <person name="Roberts A."/>
            <person name="Saif S."/>
            <person name="Shea T."/>
            <person name="Shenoy N."/>
            <person name="Sisk P."/>
            <person name="Stolte C."/>
            <person name="Sykes S."/>
            <person name="Yandava C."/>
            <person name="Wortman J."/>
            <person name="Nusbaum C."/>
            <person name="Birren B."/>
        </authorList>
    </citation>
    <scope>NUCLEOTIDE SEQUENCE</scope>
    <source>
        <strain evidence="4">R3-111a-1</strain>
    </source>
</reference>
<dbReference type="eggNOG" id="ENOG502RMIF">
    <property type="taxonomic scope" value="Eukaryota"/>
</dbReference>
<evidence type="ECO:0000256" key="1">
    <source>
        <dbReference type="ARBA" id="ARBA00011353"/>
    </source>
</evidence>
<sequence length="271" mass="30368">MPKKMGANKSVVQDADESVVQDADESVVQDADESVVQDADSSGKDPDRPDASLSEIASEALSLTKARANTVTEQEQPAAARKKATIREDLAPAEDGRAIRRRLLYATWVDQDKRPCGVDGTPDEQTDTRDAEKIVKHEYNRETGEMRVLVKWKRAASRANSWVLEDVMHRHRLDMLVAYWRAHPSGSREAALKGTGRENDVFALMYPPVVRRTGGKEGNGGKGGKWELAVEVEYCGYEETYEVAADLLWKDMKPLMREYWGQLGGRPRKLH</sequence>
<feature type="domain" description="Chromo" evidence="3">
    <location>
        <begin position="129"/>
        <end position="191"/>
    </location>
</feature>
<dbReference type="GeneID" id="20343670"/>
<reference evidence="5" key="5">
    <citation type="submission" date="2018-04" db="UniProtKB">
        <authorList>
            <consortium name="EnsemblFungi"/>
        </authorList>
    </citation>
    <scope>IDENTIFICATION</scope>
    <source>
        <strain evidence="5">R3-111a-1</strain>
    </source>
</reference>
<evidence type="ECO:0000313" key="5">
    <source>
        <dbReference type="EnsemblFungi" id="EJT78109"/>
    </source>
</evidence>
<dbReference type="InterPro" id="IPR016197">
    <property type="entry name" value="Chromo-like_dom_sf"/>
</dbReference>
<accession>J3NPK4</accession>
<evidence type="ECO:0000313" key="4">
    <source>
        <dbReference type="EMBL" id="EJT78109.1"/>
    </source>
</evidence>
<dbReference type="OrthoDB" id="433924at2759"/>
<evidence type="ECO:0000259" key="3">
    <source>
        <dbReference type="PROSITE" id="PS50013"/>
    </source>
</evidence>
<organism evidence="4">
    <name type="scientific">Gaeumannomyces tritici (strain R3-111a-1)</name>
    <name type="common">Wheat and barley take-all root rot fungus</name>
    <name type="synonym">Gaeumannomyces graminis var. tritici</name>
    <dbReference type="NCBI Taxonomy" id="644352"/>
    <lineage>
        <taxon>Eukaryota</taxon>
        <taxon>Fungi</taxon>
        <taxon>Dikarya</taxon>
        <taxon>Ascomycota</taxon>
        <taxon>Pezizomycotina</taxon>
        <taxon>Sordariomycetes</taxon>
        <taxon>Sordariomycetidae</taxon>
        <taxon>Magnaporthales</taxon>
        <taxon>Magnaporthaceae</taxon>
        <taxon>Gaeumannomyces</taxon>
    </lineage>
</organism>
<protein>
    <recommendedName>
        <fullName evidence="3">Chromo domain-containing protein</fullName>
    </recommendedName>
</protein>
<comment type="subunit">
    <text evidence="1">Component of the NuA4 histone acetyltransferase complex.</text>
</comment>
<dbReference type="EMBL" id="GL385396">
    <property type="protein sequence ID" value="EJT78109.1"/>
    <property type="molecule type" value="Genomic_DNA"/>
</dbReference>
<feature type="region of interest" description="Disordered" evidence="2">
    <location>
        <begin position="1"/>
        <end position="52"/>
    </location>
</feature>
<reference evidence="5" key="4">
    <citation type="journal article" date="2015" name="G3 (Bethesda)">
        <title>Genome sequences of three phytopathogenic species of the Magnaporthaceae family of fungi.</title>
        <authorList>
            <person name="Okagaki L.H."/>
            <person name="Nunes C.C."/>
            <person name="Sailsbery J."/>
            <person name="Clay B."/>
            <person name="Brown D."/>
            <person name="John T."/>
            <person name="Oh Y."/>
            <person name="Young N."/>
            <person name="Fitzgerald M."/>
            <person name="Haas B.J."/>
            <person name="Zeng Q."/>
            <person name="Young S."/>
            <person name="Adiconis X."/>
            <person name="Fan L."/>
            <person name="Levin J.Z."/>
            <person name="Mitchell T.K."/>
            <person name="Okubara P.A."/>
            <person name="Farman M.L."/>
            <person name="Kohn L.M."/>
            <person name="Birren B."/>
            <person name="Ma L.-J."/>
            <person name="Dean R.A."/>
        </authorList>
    </citation>
    <scope>NUCLEOTIDE SEQUENCE</scope>
    <source>
        <strain evidence="5">R3-111a-1</strain>
    </source>
</reference>
<dbReference type="EnsemblFungi" id="EJT78109">
    <property type="protein sequence ID" value="EJT78109"/>
    <property type="gene ID" value="GGTG_03212"/>
</dbReference>
<proteinExistence type="predicted"/>
<dbReference type="Gene3D" id="2.40.50.40">
    <property type="match status" value="1"/>
</dbReference>
<evidence type="ECO:0000313" key="6">
    <source>
        <dbReference type="Proteomes" id="UP000006039"/>
    </source>
</evidence>
<dbReference type="VEuPathDB" id="FungiDB:GGTG_03212"/>
<reference evidence="6" key="1">
    <citation type="submission" date="2010-07" db="EMBL/GenBank/DDBJ databases">
        <title>The genome sequence of Gaeumannomyces graminis var. tritici strain R3-111a-1.</title>
        <authorList>
            <consortium name="The Broad Institute Genome Sequencing Platform"/>
            <person name="Ma L.-J."/>
            <person name="Dead R."/>
            <person name="Young S."/>
            <person name="Zeng Q."/>
            <person name="Koehrsen M."/>
            <person name="Alvarado L."/>
            <person name="Berlin A."/>
            <person name="Chapman S.B."/>
            <person name="Chen Z."/>
            <person name="Freedman E."/>
            <person name="Gellesch M."/>
            <person name="Goldberg J."/>
            <person name="Griggs A."/>
            <person name="Gujja S."/>
            <person name="Heilman E.R."/>
            <person name="Heiman D."/>
            <person name="Hepburn T."/>
            <person name="Howarth C."/>
            <person name="Jen D."/>
            <person name="Larson L."/>
            <person name="Mehta T."/>
            <person name="Neiman D."/>
            <person name="Pearson M."/>
            <person name="Roberts A."/>
            <person name="Saif S."/>
            <person name="Shea T."/>
            <person name="Shenoy N."/>
            <person name="Sisk P."/>
            <person name="Stolte C."/>
            <person name="Sykes S."/>
            <person name="Walk T."/>
            <person name="White J."/>
            <person name="Yandava C."/>
            <person name="Haas B."/>
            <person name="Nusbaum C."/>
            <person name="Birren B."/>
        </authorList>
    </citation>
    <scope>NUCLEOTIDE SEQUENCE [LARGE SCALE GENOMIC DNA]</scope>
    <source>
        <strain evidence="6">R3-111a-1</strain>
    </source>
</reference>
<feature type="compositionally biased region" description="Basic and acidic residues" evidence="2">
    <location>
        <begin position="41"/>
        <end position="50"/>
    </location>
</feature>
<dbReference type="RefSeq" id="XP_009219254.1">
    <property type="nucleotide sequence ID" value="XM_009220990.1"/>
</dbReference>
<dbReference type="Proteomes" id="UP000006039">
    <property type="component" value="Unassembled WGS sequence"/>
</dbReference>
<keyword evidence="6" id="KW-1185">Reference proteome</keyword>
<gene>
    <name evidence="5" type="primary">20343670</name>
    <name evidence="4" type="ORF">GGTG_03212</name>
</gene>
<dbReference type="STRING" id="644352.J3NPK4"/>
<name>J3NPK4_GAET3</name>
<dbReference type="PROSITE" id="PS50013">
    <property type="entry name" value="CHROMO_2"/>
    <property type="match status" value="1"/>
</dbReference>
<dbReference type="GO" id="GO:0006338">
    <property type="term" value="P:chromatin remodeling"/>
    <property type="evidence" value="ECO:0007669"/>
    <property type="project" value="UniProtKB-ARBA"/>
</dbReference>
<evidence type="ECO:0000256" key="2">
    <source>
        <dbReference type="SAM" id="MobiDB-lite"/>
    </source>
</evidence>
<dbReference type="HOGENOM" id="CLU_1026890_0_0_1"/>
<reference evidence="4" key="2">
    <citation type="submission" date="2010-07" db="EMBL/GenBank/DDBJ databases">
        <authorList>
            <consortium name="The Broad Institute Genome Sequencing Platform"/>
            <consortium name="Broad Institute Genome Sequencing Center for Infectious Disease"/>
            <person name="Ma L.-J."/>
            <person name="Dead R."/>
            <person name="Young S."/>
            <person name="Zeng Q."/>
            <person name="Koehrsen M."/>
            <person name="Alvarado L."/>
            <person name="Berlin A."/>
            <person name="Chapman S.B."/>
            <person name="Chen Z."/>
            <person name="Freedman E."/>
            <person name="Gellesch M."/>
            <person name="Goldberg J."/>
            <person name="Griggs A."/>
            <person name="Gujja S."/>
            <person name="Heilman E.R."/>
            <person name="Heiman D."/>
            <person name="Hepburn T."/>
            <person name="Howarth C."/>
            <person name="Jen D."/>
            <person name="Larson L."/>
            <person name="Mehta T."/>
            <person name="Neiman D."/>
            <person name="Pearson M."/>
            <person name="Roberts A."/>
            <person name="Saif S."/>
            <person name="Shea T."/>
            <person name="Shenoy N."/>
            <person name="Sisk P."/>
            <person name="Stolte C."/>
            <person name="Sykes S."/>
            <person name="Walk T."/>
            <person name="White J."/>
            <person name="Yandava C."/>
            <person name="Haas B."/>
            <person name="Nusbaum C."/>
            <person name="Birren B."/>
        </authorList>
    </citation>
    <scope>NUCLEOTIDE SEQUENCE</scope>
    <source>
        <strain evidence="4">R3-111a-1</strain>
    </source>
</reference>
<dbReference type="InterPro" id="IPR000953">
    <property type="entry name" value="Chromo/chromo_shadow_dom"/>
</dbReference>
<dbReference type="AlphaFoldDB" id="J3NPK4"/>
<dbReference type="SUPFAM" id="SSF54160">
    <property type="entry name" value="Chromo domain-like"/>
    <property type="match status" value="1"/>
</dbReference>
<feature type="compositionally biased region" description="Acidic residues" evidence="2">
    <location>
        <begin position="14"/>
        <end position="35"/>
    </location>
</feature>